<organism evidence="2">
    <name type="scientific">Ditylum brightwellii</name>
    <dbReference type="NCBI Taxonomy" id="49249"/>
    <lineage>
        <taxon>Eukaryota</taxon>
        <taxon>Sar</taxon>
        <taxon>Stramenopiles</taxon>
        <taxon>Ochrophyta</taxon>
        <taxon>Bacillariophyta</taxon>
        <taxon>Mediophyceae</taxon>
        <taxon>Lithodesmiophycidae</taxon>
        <taxon>Lithodesmiales</taxon>
        <taxon>Lithodesmiaceae</taxon>
        <taxon>Ditylum</taxon>
    </lineage>
</organism>
<evidence type="ECO:0000259" key="1">
    <source>
        <dbReference type="Pfam" id="PF01323"/>
    </source>
</evidence>
<dbReference type="InterPro" id="IPR001853">
    <property type="entry name" value="DSBA-like_thioredoxin_dom"/>
</dbReference>
<reference evidence="2" key="1">
    <citation type="submission" date="2021-01" db="EMBL/GenBank/DDBJ databases">
        <authorList>
            <person name="Corre E."/>
            <person name="Pelletier E."/>
            <person name="Niang G."/>
            <person name="Scheremetjew M."/>
            <person name="Finn R."/>
            <person name="Kale V."/>
            <person name="Holt S."/>
            <person name="Cochrane G."/>
            <person name="Meng A."/>
            <person name="Brown T."/>
            <person name="Cohen L."/>
        </authorList>
    </citation>
    <scope>NUCLEOTIDE SEQUENCE</scope>
    <source>
        <strain evidence="3">GSO104</strain>
        <strain evidence="2">Pop2</strain>
    </source>
</reference>
<gene>
    <name evidence="3" type="ORF">DBRI00130_LOCUS19216</name>
    <name evidence="2" type="ORF">DBRI1063_LOCUS23277</name>
</gene>
<dbReference type="GO" id="GO:0016491">
    <property type="term" value="F:oxidoreductase activity"/>
    <property type="evidence" value="ECO:0007669"/>
    <property type="project" value="InterPro"/>
</dbReference>
<dbReference type="PANTHER" id="PTHR13887:SF41">
    <property type="entry name" value="THIOREDOXIN SUPERFAMILY PROTEIN"/>
    <property type="match status" value="1"/>
</dbReference>
<dbReference type="EMBL" id="HBGN01036302">
    <property type="protein sequence ID" value="CAD9354038.1"/>
    <property type="molecule type" value="Transcribed_RNA"/>
</dbReference>
<protein>
    <recommendedName>
        <fullName evidence="1">DSBA-like thioredoxin domain-containing protein</fullName>
    </recommendedName>
</protein>
<evidence type="ECO:0000313" key="3">
    <source>
        <dbReference type="EMBL" id="CAE4615418.1"/>
    </source>
</evidence>
<feature type="domain" description="DSBA-like thioredoxin" evidence="1">
    <location>
        <begin position="38"/>
        <end position="164"/>
    </location>
</feature>
<evidence type="ECO:0000313" key="2">
    <source>
        <dbReference type="EMBL" id="CAD9354038.1"/>
    </source>
</evidence>
<name>A0A6V2GUZ4_9STRA</name>
<dbReference type="AlphaFoldDB" id="A0A6V2GUZ4"/>
<dbReference type="SUPFAM" id="SSF52833">
    <property type="entry name" value="Thioredoxin-like"/>
    <property type="match status" value="1"/>
</dbReference>
<dbReference type="Gene3D" id="3.40.30.10">
    <property type="entry name" value="Glutaredoxin"/>
    <property type="match status" value="1"/>
</dbReference>
<dbReference type="InterPro" id="IPR036249">
    <property type="entry name" value="Thioredoxin-like_sf"/>
</dbReference>
<dbReference type="Pfam" id="PF01323">
    <property type="entry name" value="DSBA"/>
    <property type="match status" value="1"/>
</dbReference>
<dbReference type="PANTHER" id="PTHR13887">
    <property type="entry name" value="GLUTATHIONE S-TRANSFERASE KAPPA"/>
    <property type="match status" value="1"/>
</dbReference>
<dbReference type="EMBL" id="HBNS01024345">
    <property type="protein sequence ID" value="CAE4615418.1"/>
    <property type="molecule type" value="Transcribed_RNA"/>
</dbReference>
<sequence>MIDPGTNPTGEEFEAYNQRRWGGSGWTRDLKTQGRKIGATFQNWKWWPHTLKAHQLVLYSQDKGVDSHTSNAAIFHALYEDGVNVSLVEELVKIGVHDLGLGEECEEELKMYLEQDYGAEEVKREIERGRRRYDISGVPFFIVEREGGGGGRPYGFSGAQSSSTFCRIFEELYAEE</sequence>
<proteinExistence type="predicted"/>
<accession>A0A6V2GUZ4</accession>